<name>A0A8J5QTB8_9ASCO</name>
<dbReference type="AlphaFoldDB" id="A0A8J5QTB8"/>
<protein>
    <recommendedName>
        <fullName evidence="3">F-box domain-containing protein</fullName>
    </recommendedName>
</protein>
<proteinExistence type="predicted"/>
<organism evidence="1 2">
    <name type="scientific">[Candida] subhashii</name>
    <dbReference type="NCBI Taxonomy" id="561895"/>
    <lineage>
        <taxon>Eukaryota</taxon>
        <taxon>Fungi</taxon>
        <taxon>Dikarya</taxon>
        <taxon>Ascomycota</taxon>
        <taxon>Saccharomycotina</taxon>
        <taxon>Pichiomycetes</taxon>
        <taxon>Debaryomycetaceae</taxon>
        <taxon>Spathaspora</taxon>
    </lineage>
</organism>
<accession>A0A8J5QTB8</accession>
<dbReference type="Proteomes" id="UP000694255">
    <property type="component" value="Unassembled WGS sequence"/>
</dbReference>
<keyword evidence="2" id="KW-1185">Reference proteome</keyword>
<comment type="caution">
    <text evidence="1">The sequence shown here is derived from an EMBL/GenBank/DDBJ whole genome shotgun (WGS) entry which is preliminary data.</text>
</comment>
<evidence type="ECO:0000313" key="1">
    <source>
        <dbReference type="EMBL" id="KAG7666176.1"/>
    </source>
</evidence>
<dbReference type="EMBL" id="JAGSYN010000036">
    <property type="protein sequence ID" value="KAG7666176.1"/>
    <property type="molecule type" value="Genomic_DNA"/>
</dbReference>
<gene>
    <name evidence="1" type="ORF">J8A68_000288</name>
</gene>
<dbReference type="OrthoDB" id="4016968at2759"/>
<dbReference type="GeneID" id="73467089"/>
<sequence length="251" mass="29298">MNLLKLSTGKKQLDLPVRDMRNELRKASPELSKNKLSVKPRNDLTKGIFLLPDDVLSIILDQCNQMDAFHLALTHKTFDKVCKRKLFKSIFVYDDCLKGEDTQVINVPKKLYTPFYMEYTVVSCSKLFKFFSSTYCIPRYIKSILFADDRQVSVQYLNATLVMAPKCSIRFLDVRLDGIKRWLLKHQKKSLAKFHLFGNSLELSYPEQNKNLVQHLFLRDYETVWLQKELPKFKRLKSINIIGGTKFACPT</sequence>
<reference evidence="1 2" key="1">
    <citation type="journal article" date="2021" name="DNA Res.">
        <title>Genome analysis of Candida subhashii reveals its hybrid nature and dual mitochondrial genome conformations.</title>
        <authorList>
            <person name="Mixao V."/>
            <person name="Hegedusova E."/>
            <person name="Saus E."/>
            <person name="Pryszcz L.P."/>
            <person name="Cillingova A."/>
            <person name="Nosek J."/>
            <person name="Gabaldon T."/>
        </authorList>
    </citation>
    <scope>NUCLEOTIDE SEQUENCE [LARGE SCALE GENOMIC DNA]</scope>
    <source>
        <strain evidence="1 2">CBS 10753</strain>
    </source>
</reference>
<evidence type="ECO:0008006" key="3">
    <source>
        <dbReference type="Google" id="ProtNLM"/>
    </source>
</evidence>
<dbReference type="RefSeq" id="XP_049266408.1">
    <property type="nucleotide sequence ID" value="XM_049406705.1"/>
</dbReference>
<evidence type="ECO:0000313" key="2">
    <source>
        <dbReference type="Proteomes" id="UP000694255"/>
    </source>
</evidence>